<evidence type="ECO:0000313" key="3">
    <source>
        <dbReference type="Proteomes" id="UP000530268"/>
    </source>
</evidence>
<dbReference type="AlphaFoldDB" id="A0A7W6EAC0"/>
<reference evidence="2 3" key="1">
    <citation type="submission" date="2020-08" db="EMBL/GenBank/DDBJ databases">
        <title>Genomic Encyclopedia of Type Strains, Phase IV (KMG-IV): sequencing the most valuable type-strain genomes for metagenomic binning, comparative biology and taxonomic classification.</title>
        <authorList>
            <person name="Goeker M."/>
        </authorList>
    </citation>
    <scope>NUCLEOTIDE SEQUENCE [LARGE SCALE GENOMIC DNA]</scope>
    <source>
        <strain evidence="2 3">DSM 102234</strain>
    </source>
</reference>
<organism evidence="2 3">
    <name type="scientific">Sulfitobacter undariae</name>
    <dbReference type="NCBI Taxonomy" id="1563671"/>
    <lineage>
        <taxon>Bacteria</taxon>
        <taxon>Pseudomonadati</taxon>
        <taxon>Pseudomonadota</taxon>
        <taxon>Alphaproteobacteria</taxon>
        <taxon>Rhodobacterales</taxon>
        <taxon>Roseobacteraceae</taxon>
        <taxon>Sulfitobacter</taxon>
    </lineage>
</organism>
<protein>
    <submittedName>
        <fullName evidence="2">Uncharacterized protein</fullName>
    </submittedName>
</protein>
<accession>A0A7W6EAC0</accession>
<gene>
    <name evidence="2" type="ORF">GGR95_003204</name>
</gene>
<keyword evidence="1" id="KW-0472">Membrane</keyword>
<feature type="transmembrane region" description="Helical" evidence="1">
    <location>
        <begin position="6"/>
        <end position="26"/>
    </location>
</feature>
<sequence length="30" mass="3395">MDYDELAKAFGAFFAIMNPFVNLAILRGRC</sequence>
<comment type="caution">
    <text evidence="2">The sequence shown here is derived from an EMBL/GenBank/DDBJ whole genome shotgun (WGS) entry which is preliminary data.</text>
</comment>
<keyword evidence="1" id="KW-0812">Transmembrane</keyword>
<evidence type="ECO:0000313" key="2">
    <source>
        <dbReference type="EMBL" id="MBB3995547.1"/>
    </source>
</evidence>
<dbReference type="EMBL" id="JACIEI010000016">
    <property type="protein sequence ID" value="MBB3995547.1"/>
    <property type="molecule type" value="Genomic_DNA"/>
</dbReference>
<dbReference type="Proteomes" id="UP000530268">
    <property type="component" value="Unassembled WGS sequence"/>
</dbReference>
<proteinExistence type="predicted"/>
<evidence type="ECO:0000256" key="1">
    <source>
        <dbReference type="SAM" id="Phobius"/>
    </source>
</evidence>
<name>A0A7W6EAC0_9RHOB</name>
<keyword evidence="3" id="KW-1185">Reference proteome</keyword>
<keyword evidence="1" id="KW-1133">Transmembrane helix</keyword>